<dbReference type="InterPro" id="IPR036412">
    <property type="entry name" value="HAD-like_sf"/>
</dbReference>
<dbReference type="Proteomes" id="UP001055911">
    <property type="component" value="Chromosome"/>
</dbReference>
<evidence type="ECO:0000256" key="1">
    <source>
        <dbReference type="ARBA" id="ARBA00004141"/>
    </source>
</evidence>
<dbReference type="InterPro" id="IPR023214">
    <property type="entry name" value="HAD_sf"/>
</dbReference>
<dbReference type="PRINTS" id="PR00119">
    <property type="entry name" value="CATATPASE"/>
</dbReference>
<keyword evidence="5 6" id="KW-0472">Membrane</keyword>
<dbReference type="AlphaFoldDB" id="A0A9Q8ZTF4"/>
<dbReference type="Gene3D" id="1.20.1110.10">
    <property type="entry name" value="Calcium-transporting ATPase, transmembrane domain"/>
    <property type="match status" value="1"/>
</dbReference>
<dbReference type="Gene3D" id="2.70.150.10">
    <property type="entry name" value="Calcium-transporting ATPase, cytoplasmic transduction domain A"/>
    <property type="match status" value="1"/>
</dbReference>
<dbReference type="SUPFAM" id="SSF81665">
    <property type="entry name" value="Calcium ATPase, transmembrane domain M"/>
    <property type="match status" value="1"/>
</dbReference>
<feature type="transmembrane region" description="Helical" evidence="6">
    <location>
        <begin position="620"/>
        <end position="639"/>
    </location>
</feature>
<comment type="subcellular location">
    <subcellularLocation>
        <location evidence="1">Membrane</location>
        <topology evidence="1">Multi-pass membrane protein</topology>
    </subcellularLocation>
</comment>
<dbReference type="Pfam" id="PF00122">
    <property type="entry name" value="E1-E2_ATPase"/>
    <property type="match status" value="1"/>
</dbReference>
<evidence type="ECO:0000259" key="7">
    <source>
        <dbReference type="Pfam" id="PF00122"/>
    </source>
</evidence>
<evidence type="ECO:0000313" key="9">
    <source>
        <dbReference type="Proteomes" id="UP001055911"/>
    </source>
</evidence>
<feature type="transmembrane region" description="Helical" evidence="6">
    <location>
        <begin position="680"/>
        <end position="700"/>
    </location>
</feature>
<feature type="transmembrane region" description="Helical" evidence="6">
    <location>
        <begin position="737"/>
        <end position="757"/>
    </location>
</feature>
<dbReference type="Gene3D" id="3.40.1110.10">
    <property type="entry name" value="Calcium-transporting ATPase, cytoplasmic domain N"/>
    <property type="match status" value="1"/>
</dbReference>
<dbReference type="EMBL" id="CP097119">
    <property type="protein sequence ID" value="USS89115.1"/>
    <property type="molecule type" value="Genomic_DNA"/>
</dbReference>
<feature type="transmembrane region" description="Helical" evidence="6">
    <location>
        <begin position="64"/>
        <end position="82"/>
    </location>
</feature>
<keyword evidence="4 6" id="KW-1133">Transmembrane helix</keyword>
<keyword evidence="9" id="KW-1185">Reference proteome</keyword>
<dbReference type="InterPro" id="IPR023299">
    <property type="entry name" value="ATPase_P-typ_cyto_dom_N"/>
</dbReference>
<feature type="domain" description="P-type ATPase A" evidence="7">
    <location>
        <begin position="97"/>
        <end position="194"/>
    </location>
</feature>
<dbReference type="InterPro" id="IPR018303">
    <property type="entry name" value="ATPase_P-typ_P_site"/>
</dbReference>
<dbReference type="InterPro" id="IPR059000">
    <property type="entry name" value="ATPase_P-type_domA"/>
</dbReference>
<dbReference type="Pfam" id="PF00702">
    <property type="entry name" value="Hydrolase"/>
    <property type="match status" value="1"/>
</dbReference>
<evidence type="ECO:0000256" key="3">
    <source>
        <dbReference type="ARBA" id="ARBA00022967"/>
    </source>
</evidence>
<dbReference type="InterPro" id="IPR023298">
    <property type="entry name" value="ATPase_P-typ_TM_dom_sf"/>
</dbReference>
<evidence type="ECO:0000256" key="6">
    <source>
        <dbReference type="SAM" id="Phobius"/>
    </source>
</evidence>
<gene>
    <name evidence="8" type="ORF">M3M40_06470</name>
</gene>
<dbReference type="PANTHER" id="PTHR42861">
    <property type="entry name" value="CALCIUM-TRANSPORTING ATPASE"/>
    <property type="match status" value="1"/>
</dbReference>
<dbReference type="NCBIfam" id="TIGR01494">
    <property type="entry name" value="ATPase_P-type"/>
    <property type="match status" value="2"/>
</dbReference>
<dbReference type="GO" id="GO:0016887">
    <property type="term" value="F:ATP hydrolysis activity"/>
    <property type="evidence" value="ECO:0007669"/>
    <property type="project" value="InterPro"/>
</dbReference>
<dbReference type="InterPro" id="IPR008250">
    <property type="entry name" value="ATPase_P-typ_transduc_dom_A_sf"/>
</dbReference>
<evidence type="ECO:0000256" key="5">
    <source>
        <dbReference type="ARBA" id="ARBA00023136"/>
    </source>
</evidence>
<protein>
    <submittedName>
        <fullName evidence="8">HAD-IC family P-type ATPase</fullName>
    </submittedName>
</protein>
<keyword evidence="2 6" id="KW-0812">Transmembrane</keyword>
<dbReference type="SFLD" id="SFLDG00002">
    <property type="entry name" value="C1.7:_P-type_atpase_like"/>
    <property type="match status" value="1"/>
</dbReference>
<dbReference type="InterPro" id="IPR044492">
    <property type="entry name" value="P_typ_ATPase_HD_dom"/>
</dbReference>
<dbReference type="GO" id="GO:0005524">
    <property type="term" value="F:ATP binding"/>
    <property type="evidence" value="ECO:0007669"/>
    <property type="project" value="InterPro"/>
</dbReference>
<dbReference type="Gene3D" id="3.40.50.1000">
    <property type="entry name" value="HAD superfamily/HAD-like"/>
    <property type="match status" value="1"/>
</dbReference>
<dbReference type="SFLD" id="SFLDF00027">
    <property type="entry name" value="p-type_atpase"/>
    <property type="match status" value="1"/>
</dbReference>
<dbReference type="RefSeq" id="WP_252766632.1">
    <property type="nucleotide sequence ID" value="NZ_CP097119.1"/>
</dbReference>
<feature type="transmembrane region" description="Helical" evidence="6">
    <location>
        <begin position="587"/>
        <end position="608"/>
    </location>
</feature>
<sequence length="785" mass="85458">MQELTGLTSAEVQVRVHQGLKNTEPKPLTKSTGRIIAENVFTLFNLINVVLAVMVFTTGSYKNMLFLLIATVNTLIGIFQELRSKRQIDKMALLSHSPITVIRNGKAESIAPAEIVEGDTLKITLGDQLPVDGKIIATQELEVDESQITGEADPITKAVGDSVTSGSFVVSGNAYVQVTKVGDATFVNSLTAKIKPTKQNNSRLLRLINRIIRILTIIIVPLGAILLASRFFHGVGYNQAILGTVAAMMGMIPEGLVLLSSVTLAVSAYNLARQHVLVRDLASIETLARVDTICLDKTGTITTGKLQFKELQLATNNYSTTEVSAILGSLVNGIADTNETAQTLQQHFTEHPYVVSYVVPFSSARKWSGAELGDAGSFALGAPQFVLDLTPAQREQVATFAKAGNRVLALVQADHMTTTELQGTRLLAFILITDVIRPDAESTLEYLRNQGVTVKVISGDDPTTVAQIARATNIPGWNQLVDMSQVPDDADYRELTKQSTIFGRVKPDQKEQLIKALQANGHTVAMTGDGVNDILALRQSNCGIAMASGNESTKSIADFVLMNSNFSALINVLKEGRRVINNIDSIASLYLIKTMFSVMLSIIFLFLAKDYPFEPIQLTPINSLMVGIPSFLLALAPAFHPIKDRFVAGITGISLPSALTVVINILVINGIGALLHWNQLQLSTLSVLITGFVCWQALILVSRPLNPYKSTVVLSSIVLFLLTFIFLRHFFGFASIFSWPLGAVGLVLILLINPLFLGLQRLVDRVTPVVQTWHHQLQHRFARSK</sequence>
<dbReference type="PRINTS" id="PR00120">
    <property type="entry name" value="HATPASE"/>
</dbReference>
<keyword evidence="3" id="KW-1278">Translocase</keyword>
<proteinExistence type="predicted"/>
<evidence type="ECO:0000313" key="8">
    <source>
        <dbReference type="EMBL" id="USS89115.1"/>
    </source>
</evidence>
<feature type="transmembrane region" description="Helical" evidence="6">
    <location>
        <begin position="646"/>
        <end position="668"/>
    </location>
</feature>
<feature type="transmembrane region" description="Helical" evidence="6">
    <location>
        <begin position="211"/>
        <end position="232"/>
    </location>
</feature>
<organism evidence="8 9">
    <name type="scientific">Fructilactobacillus cliffordii</name>
    <dbReference type="NCBI Taxonomy" id="2940299"/>
    <lineage>
        <taxon>Bacteria</taxon>
        <taxon>Bacillati</taxon>
        <taxon>Bacillota</taxon>
        <taxon>Bacilli</taxon>
        <taxon>Lactobacillales</taxon>
        <taxon>Lactobacillaceae</taxon>
        <taxon>Fructilactobacillus</taxon>
    </lineage>
</organism>
<dbReference type="SUPFAM" id="SSF56784">
    <property type="entry name" value="HAD-like"/>
    <property type="match status" value="1"/>
</dbReference>
<name>A0A9Q8ZTF4_9LACO</name>
<feature type="transmembrane region" description="Helical" evidence="6">
    <location>
        <begin position="40"/>
        <end position="58"/>
    </location>
</feature>
<dbReference type="SUPFAM" id="SSF81653">
    <property type="entry name" value="Calcium ATPase, transduction domain A"/>
    <property type="match status" value="1"/>
</dbReference>
<dbReference type="SFLD" id="SFLDS00003">
    <property type="entry name" value="Haloacid_Dehalogenase"/>
    <property type="match status" value="1"/>
</dbReference>
<reference evidence="8" key="1">
    <citation type="submission" date="2022-05" db="EMBL/GenBank/DDBJ databases">
        <authorList>
            <person name="Oliphant S.A."/>
            <person name="Watson-Haigh N.S."/>
            <person name="Sumby K.M."/>
            <person name="Gardner J.M."/>
            <person name="Jiranek V."/>
        </authorList>
    </citation>
    <scope>NUCLEOTIDE SEQUENCE</scope>
    <source>
        <strain evidence="8">KI4_B1</strain>
    </source>
</reference>
<dbReference type="InterPro" id="IPR001757">
    <property type="entry name" value="P_typ_ATPase"/>
</dbReference>
<feature type="transmembrane region" description="Helical" evidence="6">
    <location>
        <begin position="252"/>
        <end position="272"/>
    </location>
</feature>
<feature type="transmembrane region" description="Helical" evidence="6">
    <location>
        <begin position="712"/>
        <end position="731"/>
    </location>
</feature>
<dbReference type="GO" id="GO:0016020">
    <property type="term" value="C:membrane"/>
    <property type="evidence" value="ECO:0007669"/>
    <property type="project" value="UniProtKB-SubCell"/>
</dbReference>
<dbReference type="PROSITE" id="PS00154">
    <property type="entry name" value="ATPASE_E1_E2"/>
    <property type="match status" value="1"/>
</dbReference>
<accession>A0A9Q8ZTF4</accession>
<evidence type="ECO:0000256" key="4">
    <source>
        <dbReference type="ARBA" id="ARBA00022989"/>
    </source>
</evidence>
<evidence type="ECO:0000256" key="2">
    <source>
        <dbReference type="ARBA" id="ARBA00022692"/>
    </source>
</evidence>